<dbReference type="RefSeq" id="WP_121444901.1">
    <property type="nucleotide sequence ID" value="NZ_RBIJ01000006.1"/>
</dbReference>
<sequence>MWPWSWGRGGRGWGWYGGRFGAGWNAAPYGPPPWKGLGRWAWAEAVNPELARSWTRRALELRKERLLAELRWIEDALRVEHDGTSETAK</sequence>
<gene>
    <name evidence="1" type="ORF">C7438_1669</name>
</gene>
<dbReference type="Proteomes" id="UP000267019">
    <property type="component" value="Unassembled WGS sequence"/>
</dbReference>
<name>A0A660KW10_9BACL</name>
<dbReference type="AlphaFoldDB" id="A0A660KW10"/>
<accession>A0A660KW10</accession>
<evidence type="ECO:0000313" key="1">
    <source>
        <dbReference type="EMBL" id="RKQ83639.1"/>
    </source>
</evidence>
<comment type="caution">
    <text evidence="1">The sequence shown here is derived from an EMBL/GenBank/DDBJ whole genome shotgun (WGS) entry which is preliminary data.</text>
</comment>
<organism evidence="1 2">
    <name type="scientific">Brockia lithotrophica</name>
    <dbReference type="NCBI Taxonomy" id="933949"/>
    <lineage>
        <taxon>Bacteria</taxon>
        <taxon>Bacillati</taxon>
        <taxon>Bacillota</taxon>
        <taxon>Bacilli</taxon>
        <taxon>Bacillales</taxon>
        <taxon>Bacillales Family X. Incertae Sedis</taxon>
        <taxon>Brockia</taxon>
    </lineage>
</organism>
<evidence type="ECO:0000313" key="2">
    <source>
        <dbReference type="Proteomes" id="UP000267019"/>
    </source>
</evidence>
<reference evidence="1 2" key="1">
    <citation type="submission" date="2018-10" db="EMBL/GenBank/DDBJ databases">
        <title>Genomic Encyclopedia of Type Strains, Phase IV (KMG-IV): sequencing the most valuable type-strain genomes for metagenomic binning, comparative biology and taxonomic classification.</title>
        <authorList>
            <person name="Goeker M."/>
        </authorList>
    </citation>
    <scope>NUCLEOTIDE SEQUENCE [LARGE SCALE GENOMIC DNA]</scope>
    <source>
        <strain evidence="1 2">DSM 22653</strain>
    </source>
</reference>
<protein>
    <submittedName>
        <fullName evidence="1">Uncharacterized protein</fullName>
    </submittedName>
</protein>
<dbReference type="EMBL" id="RBIJ01000006">
    <property type="protein sequence ID" value="RKQ83639.1"/>
    <property type="molecule type" value="Genomic_DNA"/>
</dbReference>
<proteinExistence type="predicted"/>
<keyword evidence="2" id="KW-1185">Reference proteome</keyword>